<dbReference type="PANTHER" id="PTHR10492">
    <property type="match status" value="1"/>
</dbReference>
<dbReference type="OrthoDB" id="310895at2759"/>
<evidence type="ECO:0000313" key="2">
    <source>
        <dbReference type="EMBL" id="KOF67370.1"/>
    </source>
</evidence>
<dbReference type="STRING" id="37653.A0A0L8FSG5"/>
<proteinExistence type="predicted"/>
<dbReference type="Pfam" id="PF21530">
    <property type="entry name" value="Pif1_2B_dom"/>
    <property type="match status" value="1"/>
</dbReference>
<evidence type="ECO:0000259" key="1">
    <source>
        <dbReference type="Pfam" id="PF21530"/>
    </source>
</evidence>
<reference evidence="2" key="1">
    <citation type="submission" date="2015-07" db="EMBL/GenBank/DDBJ databases">
        <title>MeaNS - Measles Nucleotide Surveillance Program.</title>
        <authorList>
            <person name="Tran T."/>
            <person name="Druce J."/>
        </authorList>
    </citation>
    <scope>NUCLEOTIDE SEQUENCE</scope>
    <source>
        <strain evidence="2">UCB-OBI-ISO-001</strain>
        <tissue evidence="2">Gonad</tissue>
    </source>
</reference>
<dbReference type="PANTHER" id="PTHR10492:SF57">
    <property type="entry name" value="ATP-DEPENDENT DNA HELICASE"/>
    <property type="match status" value="1"/>
</dbReference>
<name>A0A0L8FSG5_OCTBM</name>
<sequence length="88" mass="9761">RCYALVDSLINPTQVMFFQTEFLNSQEPLGLPPHKLSLKLSCPIIRLRNLDPPQLCNGTHLAVEQMLDNILEATIITGKGTGESVFIP</sequence>
<dbReference type="InterPro" id="IPR049163">
    <property type="entry name" value="Pif1-like_2B_dom"/>
</dbReference>
<dbReference type="EMBL" id="KQ427110">
    <property type="protein sequence ID" value="KOF67370.1"/>
    <property type="molecule type" value="Genomic_DNA"/>
</dbReference>
<feature type="non-terminal residue" evidence="2">
    <location>
        <position position="1"/>
    </location>
</feature>
<gene>
    <name evidence="2" type="ORF">OCBIM_22009752mg</name>
</gene>
<protein>
    <recommendedName>
        <fullName evidence="1">DNA helicase Pif1-like 2B domain-containing protein</fullName>
    </recommendedName>
</protein>
<feature type="domain" description="DNA helicase Pif1-like 2B" evidence="1">
    <location>
        <begin position="21"/>
        <end position="65"/>
    </location>
</feature>
<dbReference type="AlphaFoldDB" id="A0A0L8FSG5"/>
<accession>A0A0L8FSG5</accession>
<organism evidence="2">
    <name type="scientific">Octopus bimaculoides</name>
    <name type="common">California two-spotted octopus</name>
    <dbReference type="NCBI Taxonomy" id="37653"/>
    <lineage>
        <taxon>Eukaryota</taxon>
        <taxon>Metazoa</taxon>
        <taxon>Spiralia</taxon>
        <taxon>Lophotrochozoa</taxon>
        <taxon>Mollusca</taxon>
        <taxon>Cephalopoda</taxon>
        <taxon>Coleoidea</taxon>
        <taxon>Octopodiformes</taxon>
        <taxon>Octopoda</taxon>
        <taxon>Incirrata</taxon>
        <taxon>Octopodidae</taxon>
        <taxon>Octopus</taxon>
    </lineage>
</organism>